<comment type="subunit">
    <text evidence="8">Part of a complex composed of FtsB, FtsL and FtsQ.</text>
</comment>
<dbReference type="HAMAP" id="MF_00910">
    <property type="entry name" value="FtsL"/>
    <property type="match status" value="1"/>
</dbReference>
<organism evidence="11 12">
    <name type="scientific">Acinetobacter marinus</name>
    <dbReference type="NCBI Taxonomy" id="281375"/>
    <lineage>
        <taxon>Bacteria</taxon>
        <taxon>Pseudomonadati</taxon>
        <taxon>Pseudomonadota</taxon>
        <taxon>Gammaproteobacteria</taxon>
        <taxon>Moraxellales</taxon>
        <taxon>Moraxellaceae</taxon>
        <taxon>Acinetobacter</taxon>
    </lineage>
</organism>
<keyword evidence="6 8" id="KW-0472">Membrane</keyword>
<evidence type="ECO:0000256" key="8">
    <source>
        <dbReference type="HAMAP-Rule" id="MF_00910"/>
    </source>
</evidence>
<evidence type="ECO:0000256" key="6">
    <source>
        <dbReference type="ARBA" id="ARBA00023136"/>
    </source>
</evidence>
<reference evidence="12" key="1">
    <citation type="submission" date="2016-09" db="EMBL/GenBank/DDBJ databases">
        <authorList>
            <person name="Varghese N."/>
            <person name="Submissions S."/>
        </authorList>
    </citation>
    <scope>NUCLEOTIDE SEQUENCE [LARGE SCALE GENOMIC DNA]</scope>
    <source>
        <strain evidence="12">ANC 3699</strain>
    </source>
</reference>
<gene>
    <name evidence="8" type="primary">ftsL</name>
    <name evidence="11" type="ORF">SAMN05421749_102111</name>
</gene>
<evidence type="ECO:0000313" key="11">
    <source>
        <dbReference type="EMBL" id="SDB92168.1"/>
    </source>
</evidence>
<evidence type="ECO:0000256" key="9">
    <source>
        <dbReference type="NCBIfam" id="TIGR02209"/>
    </source>
</evidence>
<dbReference type="PANTHER" id="PTHR37479">
    <property type="entry name" value="CELL DIVISION PROTEIN FTSL"/>
    <property type="match status" value="1"/>
</dbReference>
<dbReference type="GO" id="GO:0043093">
    <property type="term" value="P:FtsZ-dependent cytokinesis"/>
    <property type="evidence" value="ECO:0007669"/>
    <property type="project" value="UniProtKB-UniRule"/>
</dbReference>
<keyword evidence="7 8" id="KW-0131">Cell cycle</keyword>
<evidence type="ECO:0000256" key="1">
    <source>
        <dbReference type="ARBA" id="ARBA00004401"/>
    </source>
</evidence>
<evidence type="ECO:0000313" key="12">
    <source>
        <dbReference type="Proteomes" id="UP000242317"/>
    </source>
</evidence>
<evidence type="ECO:0000256" key="7">
    <source>
        <dbReference type="ARBA" id="ARBA00023306"/>
    </source>
</evidence>
<dbReference type="OrthoDB" id="5298556at2"/>
<keyword evidence="8" id="KW-0997">Cell inner membrane</keyword>
<evidence type="ECO:0000256" key="2">
    <source>
        <dbReference type="ARBA" id="ARBA00022475"/>
    </source>
</evidence>
<comment type="subcellular location">
    <subcellularLocation>
        <location evidence="8">Cell inner membrane</location>
        <topology evidence="8">Single-pass type II membrane protein</topology>
    </subcellularLocation>
    <subcellularLocation>
        <location evidence="1">Cell membrane</location>
        <topology evidence="1">Single-pass type II membrane protein</topology>
    </subcellularLocation>
    <text evidence="8">Localizes to the division septum where it forms a ring structure.</text>
</comment>
<evidence type="ECO:0000256" key="4">
    <source>
        <dbReference type="ARBA" id="ARBA00022692"/>
    </source>
</evidence>
<dbReference type="Proteomes" id="UP000242317">
    <property type="component" value="Unassembled WGS sequence"/>
</dbReference>
<evidence type="ECO:0000256" key="5">
    <source>
        <dbReference type="ARBA" id="ARBA00022989"/>
    </source>
</evidence>
<feature type="compositionally biased region" description="Low complexity" evidence="10">
    <location>
        <begin position="22"/>
        <end position="40"/>
    </location>
</feature>
<dbReference type="InterPro" id="IPR011922">
    <property type="entry name" value="Cell_div_FtsL"/>
</dbReference>
<evidence type="ECO:0000256" key="3">
    <source>
        <dbReference type="ARBA" id="ARBA00022618"/>
    </source>
</evidence>
<keyword evidence="5 8" id="KW-1133">Transmembrane helix</keyword>
<name>A0A1G6HDJ7_9GAMM</name>
<evidence type="ECO:0000256" key="10">
    <source>
        <dbReference type="SAM" id="MobiDB-lite"/>
    </source>
</evidence>
<feature type="compositionally biased region" description="Basic and acidic residues" evidence="10">
    <location>
        <begin position="10"/>
        <end position="21"/>
    </location>
</feature>
<keyword evidence="12" id="KW-1185">Reference proteome</keyword>
<dbReference type="GO" id="GO:0032153">
    <property type="term" value="C:cell division site"/>
    <property type="evidence" value="ECO:0007669"/>
    <property type="project" value="UniProtKB-UniRule"/>
</dbReference>
<keyword evidence="3 8" id="KW-0132">Cell division</keyword>
<dbReference type="EMBL" id="FMYK01000002">
    <property type="protein sequence ID" value="SDB92168.1"/>
    <property type="molecule type" value="Genomic_DNA"/>
</dbReference>
<proteinExistence type="inferred from homology"/>
<dbReference type="PANTHER" id="PTHR37479:SF1">
    <property type="entry name" value="CELL DIVISION PROTEIN FTSL"/>
    <property type="match status" value="1"/>
</dbReference>
<protein>
    <recommendedName>
        <fullName evidence="8 9">Cell division protein FtsL</fullName>
    </recommendedName>
</protein>
<keyword evidence="4 8" id="KW-0812">Transmembrane</keyword>
<accession>A0A1G6HDJ7</accession>
<dbReference type="GO" id="GO:0005886">
    <property type="term" value="C:plasma membrane"/>
    <property type="evidence" value="ECO:0007669"/>
    <property type="project" value="UniProtKB-SubCell"/>
</dbReference>
<dbReference type="NCBIfam" id="TIGR02209">
    <property type="entry name" value="ftsL_broad"/>
    <property type="match status" value="1"/>
</dbReference>
<comment type="function">
    <text evidence="8">Essential cell division protein. May link together the upstream cell division proteins, which are predominantly cytoplasmic, with the downstream cell division proteins, which are predominantly periplasmic.</text>
</comment>
<feature type="region of interest" description="Disordered" evidence="10">
    <location>
        <begin position="1"/>
        <end position="50"/>
    </location>
</feature>
<comment type="similarity">
    <text evidence="8">Belongs to the FtsL family.</text>
</comment>
<keyword evidence="2 8" id="KW-1003">Cell membrane</keyword>
<dbReference type="AlphaFoldDB" id="A0A1G6HDJ7"/>
<dbReference type="Pfam" id="PF04999">
    <property type="entry name" value="FtsL"/>
    <property type="match status" value="1"/>
</dbReference>
<sequence>MAKYNSSKAKATETKATETKTAEANSAKTKTPATKTSDTKSQPESSTARKLRQSGLANASFLQEKSTVQNIAIIFVLLVAVMGSAFMVVHQVFKYRYDYRGYTKLMQEKDNLNAEWGRLLIEQQTFGATAQIGSRAVTQLRMFSPPASQTVVIASNDLERDKIALGAETGATTQQQVVQQQVAQ</sequence>
<feature type="transmembrane region" description="Helical" evidence="8">
    <location>
        <begin position="71"/>
        <end position="93"/>
    </location>
</feature>